<organism evidence="6 7">
    <name type="scientific">Marasmius tenuissimus</name>
    <dbReference type="NCBI Taxonomy" id="585030"/>
    <lineage>
        <taxon>Eukaryota</taxon>
        <taxon>Fungi</taxon>
        <taxon>Dikarya</taxon>
        <taxon>Basidiomycota</taxon>
        <taxon>Agaricomycotina</taxon>
        <taxon>Agaricomycetes</taxon>
        <taxon>Agaricomycetidae</taxon>
        <taxon>Agaricales</taxon>
        <taxon>Marasmiineae</taxon>
        <taxon>Marasmiaceae</taxon>
        <taxon>Marasmius</taxon>
    </lineage>
</organism>
<sequence length="327" mass="36238">MSSAFLVQTRSFYGYRPTFYVCVLYIALFSITLGIHLRQMISSRYWFLGPTVLFGALLELIGWIGRLWSNQNLSLRTPFVIQICCLIMGPTPLLAANFVIFGRLVSLLGTNYSRLRPNHYTYIFLGCVSLDILPALRIDSEIHAIFRIAKDILSLLLQGAGGGIAAVAEPGEPALKFGTNLMITGIALQVAMMTTFSILVGEYILRYIHDKPLKGRSSASGGEHFPLDARRNVLLYAMGSSTFLLLIRSVTFDSGIYRLIELGGGWNSTIMHTEWLFNVFDAAVVFVAFVIWNVAHPSILMEDGRISALALGKMTPRGLNSKSMIPE</sequence>
<dbReference type="EMBL" id="JBBXMP010000014">
    <property type="protein sequence ID" value="KAL0069178.1"/>
    <property type="molecule type" value="Genomic_DNA"/>
</dbReference>
<evidence type="ECO:0000256" key="5">
    <source>
        <dbReference type="SAM" id="Phobius"/>
    </source>
</evidence>
<gene>
    <name evidence="6" type="primary">RTA3_1</name>
    <name evidence="6" type="ORF">AAF712_003866</name>
</gene>
<feature type="transmembrane region" description="Helical" evidence="5">
    <location>
        <begin position="180"/>
        <end position="205"/>
    </location>
</feature>
<keyword evidence="4 5" id="KW-0472">Membrane</keyword>
<reference evidence="6 7" key="1">
    <citation type="submission" date="2024-05" db="EMBL/GenBank/DDBJ databases">
        <title>A draft genome resource for the thread blight pathogen Marasmius tenuissimus strain MS-2.</title>
        <authorList>
            <person name="Yulfo-Soto G.E."/>
            <person name="Baruah I.K."/>
            <person name="Amoako-Attah I."/>
            <person name="Bukari Y."/>
            <person name="Meinhardt L.W."/>
            <person name="Bailey B.A."/>
            <person name="Cohen S.P."/>
        </authorList>
    </citation>
    <scope>NUCLEOTIDE SEQUENCE [LARGE SCALE GENOMIC DNA]</scope>
    <source>
        <strain evidence="6 7">MS-2</strain>
    </source>
</reference>
<keyword evidence="6" id="KW-0261">Viral envelope protein</keyword>
<evidence type="ECO:0000313" key="7">
    <source>
        <dbReference type="Proteomes" id="UP001437256"/>
    </source>
</evidence>
<keyword evidence="7" id="KW-1185">Reference proteome</keyword>
<feature type="transmembrane region" description="Helical" evidence="5">
    <location>
        <begin position="45"/>
        <end position="67"/>
    </location>
</feature>
<evidence type="ECO:0000256" key="1">
    <source>
        <dbReference type="ARBA" id="ARBA00004141"/>
    </source>
</evidence>
<dbReference type="Proteomes" id="UP001437256">
    <property type="component" value="Unassembled WGS sequence"/>
</dbReference>
<name>A0ABR3A6A2_9AGAR</name>
<feature type="transmembrane region" description="Helical" evidence="5">
    <location>
        <begin position="12"/>
        <end position="33"/>
    </location>
</feature>
<evidence type="ECO:0000256" key="3">
    <source>
        <dbReference type="ARBA" id="ARBA00022989"/>
    </source>
</evidence>
<evidence type="ECO:0000313" key="6">
    <source>
        <dbReference type="EMBL" id="KAL0069178.1"/>
    </source>
</evidence>
<dbReference type="PANTHER" id="PTHR31465:SF9">
    <property type="entry name" value="SPHINGOID LONG-CHAIN BASE TRANSPORTER RSB1"/>
    <property type="match status" value="1"/>
</dbReference>
<keyword evidence="2 5" id="KW-0812">Transmembrane</keyword>
<accession>A0ABR3A6A2</accession>
<proteinExistence type="predicted"/>
<feature type="transmembrane region" description="Helical" evidence="5">
    <location>
        <begin position="79"/>
        <end position="100"/>
    </location>
</feature>
<evidence type="ECO:0000256" key="4">
    <source>
        <dbReference type="ARBA" id="ARBA00023136"/>
    </source>
</evidence>
<feature type="transmembrane region" description="Helical" evidence="5">
    <location>
        <begin position="233"/>
        <end position="252"/>
    </location>
</feature>
<keyword evidence="3 5" id="KW-1133">Transmembrane helix</keyword>
<dbReference type="PANTHER" id="PTHR31465">
    <property type="entry name" value="PROTEIN RTA1-RELATED"/>
    <property type="match status" value="1"/>
</dbReference>
<protein>
    <submittedName>
        <fullName evidence="6">Envelope glycoprotein</fullName>
    </submittedName>
</protein>
<feature type="transmembrane region" description="Helical" evidence="5">
    <location>
        <begin position="275"/>
        <end position="295"/>
    </location>
</feature>
<comment type="subcellular location">
    <subcellularLocation>
        <location evidence="1">Membrane</location>
        <topology evidence="1">Multi-pass membrane protein</topology>
    </subcellularLocation>
</comment>
<dbReference type="InterPro" id="IPR007568">
    <property type="entry name" value="RTA1"/>
</dbReference>
<dbReference type="Pfam" id="PF04479">
    <property type="entry name" value="RTA1"/>
    <property type="match status" value="2"/>
</dbReference>
<keyword evidence="6" id="KW-0946">Virion</keyword>
<comment type="caution">
    <text evidence="6">The sequence shown here is derived from an EMBL/GenBank/DDBJ whole genome shotgun (WGS) entry which is preliminary data.</text>
</comment>
<evidence type="ECO:0000256" key="2">
    <source>
        <dbReference type="ARBA" id="ARBA00022692"/>
    </source>
</evidence>